<name>A0A923NHK5_9FIRM</name>
<evidence type="ECO:0000256" key="3">
    <source>
        <dbReference type="ARBA" id="ARBA00022989"/>
    </source>
</evidence>
<dbReference type="InterPro" id="IPR013525">
    <property type="entry name" value="ABC2_TM"/>
</dbReference>
<evidence type="ECO:0000256" key="5">
    <source>
        <dbReference type="SAM" id="Phobius"/>
    </source>
</evidence>
<dbReference type="PANTHER" id="PTHR43077:SF10">
    <property type="entry name" value="TRANSPORT PERMEASE PROTEIN"/>
    <property type="match status" value="1"/>
</dbReference>
<dbReference type="GO" id="GO:0016020">
    <property type="term" value="C:membrane"/>
    <property type="evidence" value="ECO:0007669"/>
    <property type="project" value="UniProtKB-SubCell"/>
</dbReference>
<dbReference type="InterPro" id="IPR017501">
    <property type="entry name" value="Phage_infect_YhgE_C"/>
</dbReference>
<evidence type="ECO:0000259" key="6">
    <source>
        <dbReference type="Pfam" id="PF12698"/>
    </source>
</evidence>
<dbReference type="AlphaFoldDB" id="A0A923NHK5"/>
<evidence type="ECO:0000313" key="8">
    <source>
        <dbReference type="Proteomes" id="UP000602647"/>
    </source>
</evidence>
<feature type="transmembrane region" description="Helical" evidence="5">
    <location>
        <begin position="600"/>
        <end position="621"/>
    </location>
</feature>
<keyword evidence="3 5" id="KW-1133">Transmembrane helix</keyword>
<feature type="transmembrane region" description="Helical" evidence="5">
    <location>
        <begin position="570"/>
        <end position="594"/>
    </location>
</feature>
<reference evidence="7" key="1">
    <citation type="submission" date="2020-08" db="EMBL/GenBank/DDBJ databases">
        <title>Genome public.</title>
        <authorList>
            <person name="Liu C."/>
            <person name="Sun Q."/>
        </authorList>
    </citation>
    <scope>NUCLEOTIDE SEQUENCE</scope>
    <source>
        <strain evidence="7">BX12</strain>
    </source>
</reference>
<feature type="transmembrane region" description="Helical" evidence="5">
    <location>
        <begin position="683"/>
        <end position="705"/>
    </location>
</feature>
<keyword evidence="8" id="KW-1185">Reference proteome</keyword>
<evidence type="ECO:0000256" key="1">
    <source>
        <dbReference type="ARBA" id="ARBA00004141"/>
    </source>
</evidence>
<feature type="transmembrane region" description="Helical" evidence="5">
    <location>
        <begin position="528"/>
        <end position="549"/>
    </location>
</feature>
<comment type="subcellular location">
    <subcellularLocation>
        <location evidence="1">Membrane</location>
        <topology evidence="1">Multi-pass membrane protein</topology>
    </subcellularLocation>
</comment>
<dbReference type="Gene3D" id="3.40.1710.10">
    <property type="entry name" value="abc type-2 transporter like domain"/>
    <property type="match status" value="1"/>
</dbReference>
<dbReference type="NCBIfam" id="TIGR03062">
    <property type="entry name" value="pip_yhgE_Cterm"/>
    <property type="match status" value="1"/>
</dbReference>
<evidence type="ECO:0000256" key="2">
    <source>
        <dbReference type="ARBA" id="ARBA00022692"/>
    </source>
</evidence>
<organism evidence="7 8">
    <name type="scientific">Zhenpiania hominis</name>
    <dbReference type="NCBI Taxonomy" id="2763644"/>
    <lineage>
        <taxon>Bacteria</taxon>
        <taxon>Bacillati</taxon>
        <taxon>Bacillota</taxon>
        <taxon>Clostridia</taxon>
        <taxon>Peptostreptococcales</taxon>
        <taxon>Anaerovoracaceae</taxon>
        <taxon>Zhenpiania</taxon>
    </lineage>
</organism>
<sequence>MKNIWKIFSADARNIRKNVIAMIVVLGLSVVPCLYAWFNIAASWDPYSNTGNLKVAVATEDAGYKSELIPITMNFGDTILSTLRTNRQLDWRFVSPERAIEGVKSGDYYAAIVIPESFSRDMMSLFSSHTEKASLRYYLNEKENAIAPKITDKGSSAVRRQVDQIFAETITQAGIDLLDTVSAIADRGDVRSIASALTENVERTAQDLRAAASTVTAFSNMTGAIQKTLDTTSEFLKQSGEHTEENLDTLKSARDSAASLSKAFSSSANTVKTVLSQGKTCYEAVSKEIDSAFSSASKDTASISDSLGGLETEVQSIIDRYTGVRNSLQDLTKSVPETAELLGPIIGGLNESIVSQEAVRDKLKDTQKKIGTAGKNSAAYRKELKKLAAQSSREFSALQSDYHQDIQKQIRKLFGTLGDTSNSAVNLLKKMDSGIAGLSETTDTAVSDLRELKAALDTSAALLDESSSHVESMLRQMRHAAKSGDVGALQEILGKDPETVSAFLAAPVQLETNKLYPVENYGSAMAPFYSTLAIWVGGIVLAAMLKVAVSRRARKKLTDLKNYQLYFGRQLIFLLIGLIQSTLICLGDLYYLGIQCEHPFYFLLAGWISSIVYVNIIYTLTISFGDIGKAVSVILLVIQVAGSGGTFPIEVAPGFFQAVYPLLPFTHSMAAMRECIAGFYQNTYWMELGFLLLFLVPSLLLGLVLRKPVIRLNDRFMEKLESTKLM</sequence>
<gene>
    <name evidence="7" type="ORF">H9L42_00020</name>
</gene>
<comment type="caution">
    <text evidence="7">The sequence shown here is derived from an EMBL/GenBank/DDBJ whole genome shotgun (WGS) entry which is preliminary data.</text>
</comment>
<accession>A0A923NHK5</accession>
<dbReference type="InterPro" id="IPR017500">
    <property type="entry name" value="Phage_infect_YhgE_N"/>
</dbReference>
<feature type="domain" description="ABC-2 type transporter transmembrane" evidence="6">
    <location>
        <begin position="453"/>
        <end position="703"/>
    </location>
</feature>
<protein>
    <submittedName>
        <fullName evidence="7">YhgE/Pip domain-containing protein</fullName>
    </submittedName>
</protein>
<feature type="transmembrane region" description="Helical" evidence="5">
    <location>
        <begin position="20"/>
        <end position="38"/>
    </location>
</feature>
<dbReference type="NCBIfam" id="TIGR03061">
    <property type="entry name" value="pip_yhgE_Nterm"/>
    <property type="match status" value="1"/>
</dbReference>
<keyword evidence="2 5" id="KW-0812">Transmembrane</keyword>
<evidence type="ECO:0000256" key="4">
    <source>
        <dbReference type="ARBA" id="ARBA00023136"/>
    </source>
</evidence>
<evidence type="ECO:0000313" key="7">
    <source>
        <dbReference type="EMBL" id="MBC6678217.1"/>
    </source>
</evidence>
<feature type="domain" description="ABC-2 type transporter transmembrane" evidence="6">
    <location>
        <begin position="30"/>
        <end position="162"/>
    </location>
</feature>
<feature type="transmembrane region" description="Helical" evidence="5">
    <location>
        <begin position="633"/>
        <end position="663"/>
    </location>
</feature>
<dbReference type="EMBL" id="JACRYT010000001">
    <property type="protein sequence ID" value="MBC6678217.1"/>
    <property type="molecule type" value="Genomic_DNA"/>
</dbReference>
<dbReference type="Proteomes" id="UP000602647">
    <property type="component" value="Unassembled WGS sequence"/>
</dbReference>
<dbReference type="PANTHER" id="PTHR43077">
    <property type="entry name" value="TRANSPORT PERMEASE YVFS-RELATED"/>
    <property type="match status" value="1"/>
</dbReference>
<keyword evidence="4 5" id="KW-0472">Membrane</keyword>
<dbReference type="Pfam" id="PF12698">
    <property type="entry name" value="ABC2_membrane_3"/>
    <property type="match status" value="2"/>
</dbReference>
<dbReference type="GO" id="GO:0140359">
    <property type="term" value="F:ABC-type transporter activity"/>
    <property type="evidence" value="ECO:0007669"/>
    <property type="project" value="InterPro"/>
</dbReference>
<proteinExistence type="predicted"/>
<dbReference type="InterPro" id="IPR051328">
    <property type="entry name" value="T7SS_ABC-Transporter"/>
</dbReference>
<dbReference type="RefSeq" id="WP_187301421.1">
    <property type="nucleotide sequence ID" value="NZ_JACRYT010000001.1"/>
</dbReference>